<reference evidence="3" key="1">
    <citation type="submission" date="2016-04" db="EMBL/GenBank/DDBJ databases">
        <title>Comparative genomics of biotechnologically important yeasts.</title>
        <authorList>
            <consortium name="DOE Joint Genome Institute"/>
            <person name="Riley R."/>
            <person name="Haridas S."/>
            <person name="Wolfe K.H."/>
            <person name="Lopes M.R."/>
            <person name="Hittinger C.T."/>
            <person name="Goker M."/>
            <person name="Salamov A."/>
            <person name="Wisecaver J."/>
            <person name="Long T.M."/>
            <person name="Aerts A.L."/>
            <person name="Barry K."/>
            <person name="Choi C."/>
            <person name="Clum A."/>
            <person name="Coughlan A.Y."/>
            <person name="Deshpande S."/>
            <person name="Douglass A.P."/>
            <person name="Hanson S.J."/>
            <person name="Klenk H.-P."/>
            <person name="Labutti K."/>
            <person name="Lapidus A."/>
            <person name="Lindquist E."/>
            <person name="Lipzen A."/>
            <person name="Meier-Kolthoff J.P."/>
            <person name="Ohm R.A."/>
            <person name="Otillar R.P."/>
            <person name="Pangilinan J."/>
            <person name="Peng Y."/>
            <person name="Rokas A."/>
            <person name="Rosa C.A."/>
            <person name="Scheuner C."/>
            <person name="Sibirny A.A."/>
            <person name="Slot J.C."/>
            <person name="Stielow J.B."/>
            <person name="Sun H."/>
            <person name="Kurtzman C.P."/>
            <person name="Blackwell M."/>
            <person name="Grigoriev I.V."/>
            <person name="Jeffries T.W."/>
        </authorList>
    </citation>
    <scope>NUCLEOTIDE SEQUENCE [LARGE SCALE GENOMIC DNA]</scope>
    <source>
        <strain evidence="3">NRRL YB-2248</strain>
    </source>
</reference>
<dbReference type="AlphaFoldDB" id="A0A1E4SX54"/>
<evidence type="ECO:0000313" key="2">
    <source>
        <dbReference type="EMBL" id="ODV84057.1"/>
    </source>
</evidence>
<evidence type="ECO:0000313" key="3">
    <source>
        <dbReference type="Proteomes" id="UP000094801"/>
    </source>
</evidence>
<name>A0A1E4SX54_9ASCO</name>
<organism evidence="2 3">
    <name type="scientific">[Candida] arabinofermentans NRRL YB-2248</name>
    <dbReference type="NCBI Taxonomy" id="983967"/>
    <lineage>
        <taxon>Eukaryota</taxon>
        <taxon>Fungi</taxon>
        <taxon>Dikarya</taxon>
        <taxon>Ascomycota</taxon>
        <taxon>Saccharomycotina</taxon>
        <taxon>Pichiomycetes</taxon>
        <taxon>Pichiales</taxon>
        <taxon>Pichiaceae</taxon>
        <taxon>Ogataea</taxon>
        <taxon>Ogataea/Candida clade</taxon>
    </lineage>
</organism>
<keyword evidence="3" id="KW-1185">Reference proteome</keyword>
<gene>
    <name evidence="2" type="ORF">CANARDRAFT_29507</name>
</gene>
<dbReference type="EMBL" id="KV453859">
    <property type="protein sequence ID" value="ODV84057.1"/>
    <property type="molecule type" value="Genomic_DNA"/>
</dbReference>
<evidence type="ECO:0000256" key="1">
    <source>
        <dbReference type="SAM" id="MobiDB-lite"/>
    </source>
</evidence>
<feature type="compositionally biased region" description="Low complexity" evidence="1">
    <location>
        <begin position="13"/>
        <end position="28"/>
    </location>
</feature>
<dbReference type="Proteomes" id="UP000094801">
    <property type="component" value="Unassembled WGS sequence"/>
</dbReference>
<accession>A0A1E4SX54</accession>
<feature type="region of interest" description="Disordered" evidence="1">
    <location>
        <begin position="1"/>
        <end position="51"/>
    </location>
</feature>
<sequence length="129" mass="13928">MAKTQVKGKSFKKSSGSATSSKSGHSSSITKNNSKPLTSKKLQKAKAKSSRSLIEKMNKAVTLDSINEVALSAAGKKKEESTKPIKKAFEGLQSDHKKDVETSIEVKENEKKIANDIVSQLEMISGFSL</sequence>
<proteinExistence type="predicted"/>
<protein>
    <submittedName>
        <fullName evidence="2">Uncharacterized protein</fullName>
    </submittedName>
</protein>